<dbReference type="Pfam" id="PF00196">
    <property type="entry name" value="GerE"/>
    <property type="match status" value="1"/>
</dbReference>
<gene>
    <name evidence="2" type="ORF">FB559_0433</name>
</gene>
<organism evidence="2 3">
    <name type="scientific">Actinoallomurus bryophytorum</name>
    <dbReference type="NCBI Taxonomy" id="1490222"/>
    <lineage>
        <taxon>Bacteria</taxon>
        <taxon>Bacillati</taxon>
        <taxon>Actinomycetota</taxon>
        <taxon>Actinomycetes</taxon>
        <taxon>Streptosporangiales</taxon>
        <taxon>Thermomonosporaceae</taxon>
        <taxon>Actinoallomurus</taxon>
    </lineage>
</organism>
<dbReference type="CDD" id="cd06170">
    <property type="entry name" value="LuxR_C_like"/>
    <property type="match status" value="1"/>
</dbReference>
<dbReference type="OrthoDB" id="3691954at2"/>
<evidence type="ECO:0000313" key="2">
    <source>
        <dbReference type="EMBL" id="TQL94943.1"/>
    </source>
</evidence>
<dbReference type="PROSITE" id="PS00622">
    <property type="entry name" value="HTH_LUXR_1"/>
    <property type="match status" value="1"/>
</dbReference>
<dbReference type="InterPro" id="IPR000792">
    <property type="entry name" value="Tscrpt_reg_LuxR_C"/>
</dbReference>
<keyword evidence="3" id="KW-1185">Reference proteome</keyword>
<dbReference type="Proteomes" id="UP000316096">
    <property type="component" value="Unassembled WGS sequence"/>
</dbReference>
<dbReference type="PRINTS" id="PR00038">
    <property type="entry name" value="HTHLUXR"/>
</dbReference>
<dbReference type="SUPFAM" id="SSF46894">
    <property type="entry name" value="C-terminal effector domain of the bipartite response regulators"/>
    <property type="match status" value="1"/>
</dbReference>
<reference evidence="2 3" key="1">
    <citation type="submission" date="2019-06" db="EMBL/GenBank/DDBJ databases">
        <title>Sequencing the genomes of 1000 actinobacteria strains.</title>
        <authorList>
            <person name="Klenk H.-P."/>
        </authorList>
    </citation>
    <scope>NUCLEOTIDE SEQUENCE [LARGE SCALE GENOMIC DNA]</scope>
    <source>
        <strain evidence="2 3">DSM 102200</strain>
    </source>
</reference>
<dbReference type="GO" id="GO:0006355">
    <property type="term" value="P:regulation of DNA-templated transcription"/>
    <property type="evidence" value="ECO:0007669"/>
    <property type="project" value="InterPro"/>
</dbReference>
<evidence type="ECO:0000259" key="1">
    <source>
        <dbReference type="PROSITE" id="PS50043"/>
    </source>
</evidence>
<dbReference type="EMBL" id="VFOZ01000001">
    <property type="protein sequence ID" value="TQL94943.1"/>
    <property type="molecule type" value="Genomic_DNA"/>
</dbReference>
<evidence type="ECO:0000313" key="3">
    <source>
        <dbReference type="Proteomes" id="UP000316096"/>
    </source>
</evidence>
<protein>
    <submittedName>
        <fullName evidence="2">Regulatory LuxR family protein</fullName>
    </submittedName>
</protein>
<dbReference type="InterPro" id="IPR016032">
    <property type="entry name" value="Sig_transdc_resp-reg_C-effctor"/>
</dbReference>
<proteinExistence type="predicted"/>
<feature type="domain" description="HTH luxR-type" evidence="1">
    <location>
        <begin position="493"/>
        <end position="556"/>
    </location>
</feature>
<name>A0A543CCY0_9ACTN</name>
<comment type="caution">
    <text evidence="2">The sequence shown here is derived from an EMBL/GenBank/DDBJ whole genome shotgun (WGS) entry which is preliminary data.</text>
</comment>
<accession>A0A543CCY0</accession>
<dbReference type="Gene3D" id="1.10.10.10">
    <property type="entry name" value="Winged helix-like DNA-binding domain superfamily/Winged helix DNA-binding domain"/>
    <property type="match status" value="1"/>
</dbReference>
<dbReference type="AlphaFoldDB" id="A0A543CCY0"/>
<dbReference type="SMART" id="SM00421">
    <property type="entry name" value="HTH_LUXR"/>
    <property type="match status" value="1"/>
</dbReference>
<dbReference type="RefSeq" id="WP_141952687.1">
    <property type="nucleotide sequence ID" value="NZ_VFOZ01000001.1"/>
</dbReference>
<dbReference type="InterPro" id="IPR036388">
    <property type="entry name" value="WH-like_DNA-bd_sf"/>
</dbReference>
<sequence>MRGIPPDRDTPAPVVAEGLPSPLKHALHRVEELGLRGEPDMALERLTQVAGDVPGDAPEQHVAVAEHAMLLERLGGRHTIAQEICDRSLTRLRDAGARGRVLLARGRVSKGPERRRSYTAALTEFAVADDQLGKALALGGLAFPFNDDSELSLDYRARLGTDGLRLAVASRDPYAIALCAGNLAACETYLGRPSALDRWRRAVELMPSEIDARTAPVVSLNYLNWGLTATGLGEYGVAARVVNEGAALARGLRWERTFAAVEAVIALRRGELTSAAEAAARTVGDNGEAGAIGAVVTAACGYQREARLESGPLDRAVQRVVAASEQLGAFALTEQARYRAARREPQPYRGLLAALDTARRRGRRFGWEDLVVVLAEIRPAEAKAVMADLGELWPAGRRARTARRYAEGLLSADTAALVQAGEEYLALPEPVSAGQAFHAAARLAADVQEGNLLRLRAMELFQAAGADRSLAAVLREGRLGRARGLPRIPASQRNVVHAGLTPREHEVALLAQKGLTAREIAERLSLTEGTVRNHLLRIRAKFGGVPKHRLGEILAD</sequence>
<dbReference type="PROSITE" id="PS50043">
    <property type="entry name" value="HTH_LUXR_2"/>
    <property type="match status" value="1"/>
</dbReference>
<dbReference type="GO" id="GO:0003677">
    <property type="term" value="F:DNA binding"/>
    <property type="evidence" value="ECO:0007669"/>
    <property type="project" value="InterPro"/>
</dbReference>